<dbReference type="Gene3D" id="3.40.50.720">
    <property type="entry name" value="NAD(P)-binding Rossmann-like Domain"/>
    <property type="match status" value="1"/>
</dbReference>
<dbReference type="PANTHER" id="PTHR43677:SF4">
    <property type="entry name" value="QUINONE OXIDOREDUCTASE-LIKE PROTEIN 2"/>
    <property type="match status" value="1"/>
</dbReference>
<dbReference type="PANTHER" id="PTHR43677">
    <property type="entry name" value="SHORT-CHAIN DEHYDROGENASE/REDUCTASE"/>
    <property type="match status" value="1"/>
</dbReference>
<comment type="caution">
    <text evidence="2">The sequence shown here is derived from an EMBL/GenBank/DDBJ whole genome shotgun (WGS) entry which is preliminary data.</text>
</comment>
<dbReference type="SUPFAM" id="SSF50129">
    <property type="entry name" value="GroES-like"/>
    <property type="match status" value="1"/>
</dbReference>
<dbReference type="InterPro" id="IPR051397">
    <property type="entry name" value="Zn-ADH-like_protein"/>
</dbReference>
<dbReference type="SMART" id="SM00829">
    <property type="entry name" value="PKS_ER"/>
    <property type="match status" value="1"/>
</dbReference>
<dbReference type="Gene3D" id="3.90.180.10">
    <property type="entry name" value="Medium-chain alcohol dehydrogenases, catalytic domain"/>
    <property type="match status" value="1"/>
</dbReference>
<reference evidence="2" key="1">
    <citation type="submission" date="2021-02" db="EMBL/GenBank/DDBJ databases">
        <title>Genomic Encyclopedia of Type Strains, Phase IV (KMG-V): Genome sequencing to study the core and pangenomes of soil and plant-associated prokaryotes.</title>
        <authorList>
            <person name="Whitman W."/>
        </authorList>
    </citation>
    <scope>NUCLEOTIDE SEQUENCE</scope>
    <source>
        <strain evidence="2">USDA 406</strain>
    </source>
</reference>
<dbReference type="Pfam" id="PF08240">
    <property type="entry name" value="ADH_N"/>
    <property type="match status" value="1"/>
</dbReference>
<dbReference type="Proteomes" id="UP000673383">
    <property type="component" value="Unassembled WGS sequence"/>
</dbReference>
<gene>
    <name evidence="2" type="ORF">JOH49_006095</name>
</gene>
<dbReference type="Pfam" id="PF00107">
    <property type="entry name" value="ADH_zinc_N"/>
    <property type="match status" value="1"/>
</dbReference>
<dbReference type="InterPro" id="IPR020843">
    <property type="entry name" value="ER"/>
</dbReference>
<dbReference type="InterPro" id="IPR011032">
    <property type="entry name" value="GroES-like_sf"/>
</dbReference>
<dbReference type="EMBL" id="JAFICZ010000001">
    <property type="protein sequence ID" value="MBP1296342.1"/>
    <property type="molecule type" value="Genomic_DNA"/>
</dbReference>
<dbReference type="InterPro" id="IPR013149">
    <property type="entry name" value="ADH-like_C"/>
</dbReference>
<accession>A0A8I1YAT6</accession>
<feature type="domain" description="Enoyl reductase (ER)" evidence="1">
    <location>
        <begin position="18"/>
        <end position="362"/>
    </location>
</feature>
<evidence type="ECO:0000313" key="3">
    <source>
        <dbReference type="Proteomes" id="UP000673383"/>
    </source>
</evidence>
<protein>
    <submittedName>
        <fullName evidence="2">Alcohol dehydrogenase</fullName>
        <ecNumber evidence="2">1.1.1.1</ecNumber>
    </submittedName>
</protein>
<dbReference type="InterPro" id="IPR036291">
    <property type="entry name" value="NAD(P)-bd_dom_sf"/>
</dbReference>
<evidence type="ECO:0000313" key="2">
    <source>
        <dbReference type="EMBL" id="MBP1296342.1"/>
    </source>
</evidence>
<dbReference type="EC" id="1.1.1.1" evidence="2"/>
<dbReference type="InterPro" id="IPR013154">
    <property type="entry name" value="ADH-like_N"/>
</dbReference>
<dbReference type="RefSeq" id="WP_209944457.1">
    <property type="nucleotide sequence ID" value="NZ_JAFICZ010000001.1"/>
</dbReference>
<name>A0A8I1YAT6_BRAEL</name>
<organism evidence="2 3">
    <name type="scientific">Bradyrhizobium elkanii</name>
    <dbReference type="NCBI Taxonomy" id="29448"/>
    <lineage>
        <taxon>Bacteria</taxon>
        <taxon>Pseudomonadati</taxon>
        <taxon>Pseudomonadota</taxon>
        <taxon>Alphaproteobacteria</taxon>
        <taxon>Hyphomicrobiales</taxon>
        <taxon>Nitrobacteraceae</taxon>
        <taxon>Bradyrhizobium</taxon>
    </lineage>
</organism>
<dbReference type="AlphaFoldDB" id="A0A8I1YAT6"/>
<proteinExistence type="predicted"/>
<dbReference type="SUPFAM" id="SSF51735">
    <property type="entry name" value="NAD(P)-binding Rossmann-fold domains"/>
    <property type="match status" value="1"/>
</dbReference>
<dbReference type="GO" id="GO:0004022">
    <property type="term" value="F:alcohol dehydrogenase (NAD+) activity"/>
    <property type="evidence" value="ECO:0007669"/>
    <property type="project" value="UniProtKB-EC"/>
</dbReference>
<keyword evidence="2" id="KW-0560">Oxidoreductase</keyword>
<sequence>MPLDTPKTMKAWRLSRLGGELAFIDVPVPQVRPGSVLVKVEATALMSYMKPYVEGRLPPYHAPDGGFTPGGNCVGIVQHVGKDVWHIRPGQRVLLSSLFGATENVPEPARILIGVTSFGGISEAMQADWPDGSLAEYALLPASALVPADGFDEVAPERLSAATRFVVPYGGLVRGRLAAGETVLINGATGAYGSAAVLIARAMGAGRIVAAGRNANKLAAIAELGGKAVKPVALTGDTKADVEAMRDAAQGGVDLAFDMVGGAQEPSSTLAAFNTLRNEGRLVLMGSLMVDLPVPYLQLMIRSIEIIGNFMHRPGAFRNVLALAQAGHLDLAAIRPNVFPLSELVPAMDAAGEAGSLEQIVMRP</sequence>
<evidence type="ECO:0000259" key="1">
    <source>
        <dbReference type="SMART" id="SM00829"/>
    </source>
</evidence>